<evidence type="ECO:0000256" key="3">
    <source>
        <dbReference type="PROSITE-ProRule" id="PRU00169"/>
    </source>
</evidence>
<dbReference type="Pfam" id="PF00072">
    <property type="entry name" value="Response_reg"/>
    <property type="match status" value="1"/>
</dbReference>
<evidence type="ECO:0000313" key="6">
    <source>
        <dbReference type="Proteomes" id="UP000610862"/>
    </source>
</evidence>
<dbReference type="SUPFAM" id="SSF52172">
    <property type="entry name" value="CheY-like"/>
    <property type="match status" value="1"/>
</dbReference>
<reference evidence="5" key="1">
    <citation type="submission" date="2020-08" db="EMBL/GenBank/DDBJ databases">
        <title>Genome public.</title>
        <authorList>
            <person name="Liu C."/>
            <person name="Sun Q."/>
        </authorList>
    </citation>
    <scope>NUCLEOTIDE SEQUENCE</scope>
    <source>
        <strain evidence="5">NSJ-24</strain>
    </source>
</reference>
<dbReference type="RefSeq" id="WP_177269673.1">
    <property type="nucleotide sequence ID" value="NZ_JACRTA010000001.1"/>
</dbReference>
<dbReference type="CDD" id="cd17546">
    <property type="entry name" value="REC_hyHK_CKI1_RcsC-like"/>
    <property type="match status" value="1"/>
</dbReference>
<proteinExistence type="predicted"/>
<dbReference type="Gene3D" id="1.20.120.160">
    <property type="entry name" value="HPT domain"/>
    <property type="match status" value="1"/>
</dbReference>
<dbReference type="SMART" id="SM00448">
    <property type="entry name" value="REC"/>
    <property type="match status" value="1"/>
</dbReference>
<dbReference type="PANTHER" id="PTHR43228">
    <property type="entry name" value="TWO-COMPONENT RESPONSE REGULATOR"/>
    <property type="match status" value="1"/>
</dbReference>
<dbReference type="Gene3D" id="3.40.50.2300">
    <property type="match status" value="1"/>
</dbReference>
<name>A0A926I4R7_9FIRM</name>
<dbReference type="Pfam" id="PF01627">
    <property type="entry name" value="Hpt"/>
    <property type="match status" value="1"/>
</dbReference>
<organism evidence="5 6">
    <name type="scientific">Lentihominibacter hominis</name>
    <dbReference type="NCBI Taxonomy" id="2763645"/>
    <lineage>
        <taxon>Bacteria</taxon>
        <taxon>Bacillati</taxon>
        <taxon>Bacillota</taxon>
        <taxon>Clostridia</taxon>
        <taxon>Peptostreptococcales</taxon>
        <taxon>Anaerovoracaceae</taxon>
        <taxon>Lentihominibacter</taxon>
    </lineage>
</organism>
<comment type="function">
    <text evidence="2">May play the central regulatory role in sporulation. It may be an element of the effector pathway responsible for the activation of sporulation genes in response to nutritional stress. Spo0A may act in concert with spo0H (a sigma factor) to control the expression of some genes that are critical to the sporulation process.</text>
</comment>
<dbReference type="PROSITE" id="PS50110">
    <property type="entry name" value="RESPONSE_REGULATORY"/>
    <property type="match status" value="1"/>
</dbReference>
<dbReference type="InterPro" id="IPR052048">
    <property type="entry name" value="ST_Response_Regulator"/>
</dbReference>
<keyword evidence="3" id="KW-0597">Phosphoprotein</keyword>
<dbReference type="GO" id="GO:0000160">
    <property type="term" value="P:phosphorelay signal transduction system"/>
    <property type="evidence" value="ECO:0007669"/>
    <property type="project" value="InterPro"/>
</dbReference>
<feature type="domain" description="Response regulatory" evidence="4">
    <location>
        <begin position="12"/>
        <end position="131"/>
    </location>
</feature>
<evidence type="ECO:0000256" key="2">
    <source>
        <dbReference type="ARBA" id="ARBA00024867"/>
    </source>
</evidence>
<protein>
    <recommendedName>
        <fullName evidence="1">Stage 0 sporulation protein A homolog</fullName>
    </recommendedName>
</protein>
<evidence type="ECO:0000313" key="5">
    <source>
        <dbReference type="EMBL" id="MBC8568109.1"/>
    </source>
</evidence>
<gene>
    <name evidence="5" type="ORF">H8692_04915</name>
</gene>
<dbReference type="InterPro" id="IPR008207">
    <property type="entry name" value="Sig_transdc_His_kin_Hpt_dom"/>
</dbReference>
<dbReference type="SUPFAM" id="SSF47226">
    <property type="entry name" value="Histidine-containing phosphotransfer domain, HPT domain"/>
    <property type="match status" value="1"/>
</dbReference>
<accession>A0A926I4R7</accession>
<evidence type="ECO:0000259" key="4">
    <source>
        <dbReference type="PROSITE" id="PS50110"/>
    </source>
</evidence>
<feature type="modified residue" description="4-aspartylphosphate" evidence="3">
    <location>
        <position position="64"/>
    </location>
</feature>
<dbReference type="InterPro" id="IPR001789">
    <property type="entry name" value="Sig_transdc_resp-reg_receiver"/>
</dbReference>
<evidence type="ECO:0000256" key="1">
    <source>
        <dbReference type="ARBA" id="ARBA00018672"/>
    </source>
</evidence>
<dbReference type="InterPro" id="IPR036641">
    <property type="entry name" value="HPT_dom_sf"/>
</dbReference>
<dbReference type="Proteomes" id="UP000610862">
    <property type="component" value="Unassembled WGS sequence"/>
</dbReference>
<dbReference type="AlphaFoldDB" id="A0A926I4R7"/>
<keyword evidence="6" id="KW-1185">Reference proteome</keyword>
<sequence length="271" mass="30220">MINNILSPERDIVLIVDDTAANHEVIQTFLNDIGVKCENAFDGMEAITMCSSVESNYYSLILMDINLPGMDGLETTRKMRKMGVTSPVIAVTAASKDEEKIKVAEAEDLFELLLFKPFNSSVFYTTISPYIKLALLRSLLPEIKSNGTATFSNLDPEVCDIHTAIENMGNSPRLFMKHFNNFKTNNADLSLRLTELIENRQCSDAAVLCHSIKGLSGMLGLTALYKHIIALEDILKKEDTPDEDTPTNMFKISQLLTSINDDIRSICQMQL</sequence>
<dbReference type="InterPro" id="IPR011006">
    <property type="entry name" value="CheY-like_superfamily"/>
</dbReference>
<dbReference type="PANTHER" id="PTHR43228:SF1">
    <property type="entry name" value="TWO-COMPONENT RESPONSE REGULATOR ARR22"/>
    <property type="match status" value="1"/>
</dbReference>
<dbReference type="EMBL" id="JACRTA010000001">
    <property type="protein sequence ID" value="MBC8568109.1"/>
    <property type="molecule type" value="Genomic_DNA"/>
</dbReference>
<comment type="caution">
    <text evidence="5">The sequence shown here is derived from an EMBL/GenBank/DDBJ whole genome shotgun (WGS) entry which is preliminary data.</text>
</comment>